<reference evidence="1 2" key="2">
    <citation type="journal article" date="2022" name="Mol. Ecol. Resour.">
        <title>The genomes of chicory, endive, great burdock and yacon provide insights into Asteraceae paleo-polyploidization history and plant inulin production.</title>
        <authorList>
            <person name="Fan W."/>
            <person name="Wang S."/>
            <person name="Wang H."/>
            <person name="Wang A."/>
            <person name="Jiang F."/>
            <person name="Liu H."/>
            <person name="Zhao H."/>
            <person name="Xu D."/>
            <person name="Zhang Y."/>
        </authorList>
    </citation>
    <scope>NUCLEOTIDE SEQUENCE [LARGE SCALE GENOMIC DNA]</scope>
    <source>
        <strain evidence="2">cv. Yunnan</strain>
        <tissue evidence="1">Leaves</tissue>
    </source>
</reference>
<evidence type="ECO:0000313" key="2">
    <source>
        <dbReference type="Proteomes" id="UP001056120"/>
    </source>
</evidence>
<keyword evidence="2" id="KW-1185">Reference proteome</keyword>
<protein>
    <submittedName>
        <fullName evidence="1">Uncharacterized protein</fullName>
    </submittedName>
</protein>
<evidence type="ECO:0000313" key="1">
    <source>
        <dbReference type="EMBL" id="KAI3819752.1"/>
    </source>
</evidence>
<gene>
    <name evidence="1" type="ORF">L1987_13600</name>
</gene>
<accession>A0ACB9JI05</accession>
<comment type="caution">
    <text evidence="1">The sequence shown here is derived from an EMBL/GenBank/DDBJ whole genome shotgun (WGS) entry which is preliminary data.</text>
</comment>
<dbReference type="Proteomes" id="UP001056120">
    <property type="component" value="Linkage Group LG04"/>
</dbReference>
<sequence>MNKACRYSPDEKKERIERYRCKKTQRPIIPALGAPSTSQSRDLSFLQDNGSGDAVIYQAMVDNSTTASIDQMPIINPLIIVTEEDSSSHEAEAIPDLHLSNLLVHTEVHSDPHSRILIVGNTLSVAWNSWRQSVHSVLRLNYQASDPYHADDAAVKEGFIQIGYEGDLRKKELKKSQMSREWRFITHIFADVLAGVSNEDVDNKDVAEDVEQPELVEEEDVDADDHDDGGNGDVSDAGGDNHGNSDVGGDDHDDGDTGGDGGTGVNDGGEAGGEASREAAGGGDGGKIGGDGDDGGDKFEKDGMNEKIEYETVDRMNVETDFSLDRSKWLKPLPPVPEPLVQKSGVKKTEDISKIISSILIRCHCDEGFTTFKTAKTIRCKSMKVIDPPTSKGNVTIHLKPTDVIHKVKIPLKLSVLHTNFVK</sequence>
<name>A0ACB9JI05_9ASTR</name>
<dbReference type="EMBL" id="CM042021">
    <property type="protein sequence ID" value="KAI3819752.1"/>
    <property type="molecule type" value="Genomic_DNA"/>
</dbReference>
<proteinExistence type="predicted"/>
<reference evidence="2" key="1">
    <citation type="journal article" date="2022" name="Mol. Ecol. Resour.">
        <title>The genomes of chicory, endive, great burdock and yacon provide insights into Asteraceae palaeo-polyploidization history and plant inulin production.</title>
        <authorList>
            <person name="Fan W."/>
            <person name="Wang S."/>
            <person name="Wang H."/>
            <person name="Wang A."/>
            <person name="Jiang F."/>
            <person name="Liu H."/>
            <person name="Zhao H."/>
            <person name="Xu D."/>
            <person name="Zhang Y."/>
        </authorList>
    </citation>
    <scope>NUCLEOTIDE SEQUENCE [LARGE SCALE GENOMIC DNA]</scope>
    <source>
        <strain evidence="2">cv. Yunnan</strain>
    </source>
</reference>
<organism evidence="1 2">
    <name type="scientific">Smallanthus sonchifolius</name>
    <dbReference type="NCBI Taxonomy" id="185202"/>
    <lineage>
        <taxon>Eukaryota</taxon>
        <taxon>Viridiplantae</taxon>
        <taxon>Streptophyta</taxon>
        <taxon>Embryophyta</taxon>
        <taxon>Tracheophyta</taxon>
        <taxon>Spermatophyta</taxon>
        <taxon>Magnoliopsida</taxon>
        <taxon>eudicotyledons</taxon>
        <taxon>Gunneridae</taxon>
        <taxon>Pentapetalae</taxon>
        <taxon>asterids</taxon>
        <taxon>campanulids</taxon>
        <taxon>Asterales</taxon>
        <taxon>Asteraceae</taxon>
        <taxon>Asteroideae</taxon>
        <taxon>Heliantheae alliance</taxon>
        <taxon>Millerieae</taxon>
        <taxon>Smallanthus</taxon>
    </lineage>
</organism>